<gene>
    <name evidence="2" type="ORF">J3R30DRAFT_3538891</name>
</gene>
<proteinExistence type="predicted"/>
<dbReference type="EMBL" id="JAOTPV010000027">
    <property type="protein sequence ID" value="KAJ4470126.1"/>
    <property type="molecule type" value="Genomic_DNA"/>
</dbReference>
<feature type="domain" description="F-box" evidence="1">
    <location>
        <begin position="9"/>
        <end position="54"/>
    </location>
</feature>
<reference evidence="2" key="1">
    <citation type="submission" date="2022-08" db="EMBL/GenBank/DDBJ databases">
        <title>A Global Phylogenomic Analysis of the Shiitake Genus Lentinula.</title>
        <authorList>
            <consortium name="DOE Joint Genome Institute"/>
            <person name="Sierra-Patev S."/>
            <person name="Min B."/>
            <person name="Naranjo-Ortiz M."/>
            <person name="Looney B."/>
            <person name="Konkel Z."/>
            <person name="Slot J.C."/>
            <person name="Sakamoto Y."/>
            <person name="Steenwyk J.L."/>
            <person name="Rokas A."/>
            <person name="Carro J."/>
            <person name="Camarero S."/>
            <person name="Ferreira P."/>
            <person name="Molpeceres G."/>
            <person name="Ruiz-Duenas F.J."/>
            <person name="Serrano A."/>
            <person name="Henrissat B."/>
            <person name="Drula E."/>
            <person name="Hughes K.W."/>
            <person name="Mata J.L."/>
            <person name="Ishikawa N.K."/>
            <person name="Vargas-Isla R."/>
            <person name="Ushijima S."/>
            <person name="Smith C.A."/>
            <person name="Ahrendt S."/>
            <person name="Andreopoulos W."/>
            <person name="He G."/>
            <person name="Labutti K."/>
            <person name="Lipzen A."/>
            <person name="Ng V."/>
            <person name="Riley R."/>
            <person name="Sandor L."/>
            <person name="Barry K."/>
            <person name="Martinez A.T."/>
            <person name="Xiao Y."/>
            <person name="Gibbons J.G."/>
            <person name="Terashima K."/>
            <person name="Grigoriev I.V."/>
            <person name="Hibbett D.S."/>
        </authorList>
    </citation>
    <scope>NUCLEOTIDE SEQUENCE</scope>
    <source>
        <strain evidence="2">JLM2183</strain>
    </source>
</reference>
<dbReference type="AlphaFoldDB" id="A0A9W8ZYC2"/>
<dbReference type="InterPro" id="IPR001810">
    <property type="entry name" value="F-box_dom"/>
</dbReference>
<dbReference type="OrthoDB" id="3247499at2759"/>
<accession>A0A9W8ZYC2</accession>
<dbReference type="InterPro" id="IPR032675">
    <property type="entry name" value="LRR_dom_sf"/>
</dbReference>
<evidence type="ECO:0000313" key="3">
    <source>
        <dbReference type="Proteomes" id="UP001150266"/>
    </source>
</evidence>
<keyword evidence="3" id="KW-1185">Reference proteome</keyword>
<comment type="caution">
    <text evidence="2">The sequence shown here is derived from an EMBL/GenBank/DDBJ whole genome shotgun (WGS) entry which is preliminary data.</text>
</comment>
<dbReference type="Proteomes" id="UP001150266">
    <property type="component" value="Unassembled WGS sequence"/>
</dbReference>
<dbReference type="Gene3D" id="3.80.10.10">
    <property type="entry name" value="Ribonuclease Inhibitor"/>
    <property type="match status" value="1"/>
</dbReference>
<protein>
    <recommendedName>
        <fullName evidence="1">F-box domain-containing protein</fullName>
    </recommendedName>
</protein>
<dbReference type="SUPFAM" id="SSF52047">
    <property type="entry name" value="RNI-like"/>
    <property type="match status" value="1"/>
</dbReference>
<sequence length="378" mass="42030">MLSPPRITVAWEISVPNEVLFEIFNNLSVSNLAPLTCVSNEFKAVAEHILYSSITIKDVLSTSSPSPWRTKRCCESIIQRAYLGKSIRGFHIRWQFGSHPSSRPSFDLSSTLEKLEHVLRSGILESLESLELWLGAANRGVQSSIPHTIERLISGSHFPQLASCSLGTEWAKGLPSYSGVLDNFLGSLQLLRHLKLHDHRATLNLPPVALPILSSFRGSPATSASLLPGRPISYLSLTGEDCDVNQEILTRFTKTIVPLRFLDLSGMSVRPILLRNLATYLPAIEVLKIRLALRHTLHYALTGIRLLTGLSSVLSKFRHLSYLDLSPTSVAGGDAEQESGLCLEWYRACPSLKRITFPSHREWFLSSDQLWIPTITKA</sequence>
<dbReference type="PROSITE" id="PS50181">
    <property type="entry name" value="FBOX"/>
    <property type="match status" value="1"/>
</dbReference>
<dbReference type="Pfam" id="PF12937">
    <property type="entry name" value="F-box-like"/>
    <property type="match status" value="1"/>
</dbReference>
<organism evidence="2 3">
    <name type="scientific">Lentinula aciculospora</name>
    <dbReference type="NCBI Taxonomy" id="153920"/>
    <lineage>
        <taxon>Eukaryota</taxon>
        <taxon>Fungi</taxon>
        <taxon>Dikarya</taxon>
        <taxon>Basidiomycota</taxon>
        <taxon>Agaricomycotina</taxon>
        <taxon>Agaricomycetes</taxon>
        <taxon>Agaricomycetidae</taxon>
        <taxon>Agaricales</taxon>
        <taxon>Marasmiineae</taxon>
        <taxon>Omphalotaceae</taxon>
        <taxon>Lentinula</taxon>
    </lineage>
</organism>
<name>A0A9W8ZYC2_9AGAR</name>
<evidence type="ECO:0000313" key="2">
    <source>
        <dbReference type="EMBL" id="KAJ4470126.1"/>
    </source>
</evidence>
<evidence type="ECO:0000259" key="1">
    <source>
        <dbReference type="PROSITE" id="PS50181"/>
    </source>
</evidence>